<reference evidence="7" key="1">
    <citation type="submission" date="2021-02" db="EMBL/GenBank/DDBJ databases">
        <authorList>
            <person name="Nowell W R."/>
        </authorList>
    </citation>
    <scope>NUCLEOTIDE SEQUENCE</scope>
</reference>
<dbReference type="InterPro" id="IPR023296">
    <property type="entry name" value="Glyco_hydro_beta-prop_sf"/>
</dbReference>
<dbReference type="Gene3D" id="3.50.4.10">
    <property type="entry name" value="Hepatocyte Growth Factor"/>
    <property type="match status" value="1"/>
</dbReference>
<dbReference type="InterPro" id="IPR013148">
    <property type="entry name" value="Glyco_hydro_32_N"/>
</dbReference>
<dbReference type="InterPro" id="IPR013320">
    <property type="entry name" value="ConA-like_dom_sf"/>
</dbReference>
<dbReference type="InterPro" id="IPR050551">
    <property type="entry name" value="Fructan_Metab_Enzymes"/>
</dbReference>
<evidence type="ECO:0000259" key="6">
    <source>
        <dbReference type="Pfam" id="PF08244"/>
    </source>
</evidence>
<dbReference type="CDD" id="cd18624">
    <property type="entry name" value="GH32_Fruct1-like"/>
    <property type="match status" value="1"/>
</dbReference>
<dbReference type="PROSITE" id="PS00609">
    <property type="entry name" value="GLYCOSYL_HYDROL_F32"/>
    <property type="match status" value="1"/>
</dbReference>
<comment type="similarity">
    <text evidence="1 4">Belongs to the glycosyl hydrolase 32 family.</text>
</comment>
<dbReference type="InterPro" id="IPR001362">
    <property type="entry name" value="Glyco_hydro_32"/>
</dbReference>
<dbReference type="PANTHER" id="PTHR31953">
    <property type="entry name" value="BETA-FRUCTOFURANOSIDASE, INSOLUBLE ISOENZYME CWINV1-RELATED"/>
    <property type="match status" value="1"/>
</dbReference>
<dbReference type="Gene3D" id="2.115.10.20">
    <property type="entry name" value="Glycosyl hydrolase domain, family 43"/>
    <property type="match status" value="1"/>
</dbReference>
<gene>
    <name evidence="7" type="ORF">OTI717_LOCUS11174</name>
</gene>
<evidence type="ECO:0000256" key="2">
    <source>
        <dbReference type="ARBA" id="ARBA00022801"/>
    </source>
</evidence>
<organism evidence="7 8">
    <name type="scientific">Rotaria sordida</name>
    <dbReference type="NCBI Taxonomy" id="392033"/>
    <lineage>
        <taxon>Eukaryota</taxon>
        <taxon>Metazoa</taxon>
        <taxon>Spiralia</taxon>
        <taxon>Gnathifera</taxon>
        <taxon>Rotifera</taxon>
        <taxon>Eurotatoria</taxon>
        <taxon>Bdelloidea</taxon>
        <taxon>Philodinida</taxon>
        <taxon>Philodinidae</taxon>
        <taxon>Rotaria</taxon>
    </lineage>
</organism>
<dbReference type="Proteomes" id="UP000663823">
    <property type="component" value="Unassembled WGS sequence"/>
</dbReference>
<feature type="domain" description="Glycosyl hydrolase family 32 C-terminal" evidence="6">
    <location>
        <begin position="563"/>
        <end position="657"/>
    </location>
</feature>
<feature type="domain" description="Glycosyl hydrolase family 32 N-terminal" evidence="5">
    <location>
        <begin position="113"/>
        <end position="403"/>
    </location>
</feature>
<name>A0A818TIP7_9BILA</name>
<dbReference type="GO" id="GO:0004553">
    <property type="term" value="F:hydrolase activity, hydrolyzing O-glycosyl compounds"/>
    <property type="evidence" value="ECO:0007669"/>
    <property type="project" value="InterPro"/>
</dbReference>
<proteinExistence type="inferred from homology"/>
<dbReference type="SUPFAM" id="SSF49899">
    <property type="entry name" value="Concanavalin A-like lectins/glucanases"/>
    <property type="match status" value="1"/>
</dbReference>
<evidence type="ECO:0000313" key="8">
    <source>
        <dbReference type="Proteomes" id="UP000663823"/>
    </source>
</evidence>
<dbReference type="SMART" id="SM00640">
    <property type="entry name" value="Glyco_32"/>
    <property type="match status" value="1"/>
</dbReference>
<comment type="caution">
    <text evidence="7">The sequence shown here is derived from an EMBL/GenBank/DDBJ whole genome shotgun (WGS) entry which is preliminary data.</text>
</comment>
<evidence type="ECO:0000259" key="5">
    <source>
        <dbReference type="Pfam" id="PF00251"/>
    </source>
</evidence>
<dbReference type="SUPFAM" id="SSF75005">
    <property type="entry name" value="Arabinanase/levansucrase/invertase"/>
    <property type="match status" value="1"/>
</dbReference>
<keyword evidence="2 4" id="KW-0378">Hydrolase</keyword>
<dbReference type="Gene3D" id="2.60.120.560">
    <property type="entry name" value="Exo-inulinase, domain 1"/>
    <property type="match status" value="1"/>
</dbReference>
<evidence type="ECO:0000313" key="7">
    <source>
        <dbReference type="EMBL" id="CAF3680287.1"/>
    </source>
</evidence>
<accession>A0A818TIP7</accession>
<sequence>MKCKRVYPNNICRAHTFYCAAAYVVRNSTVARKLINWSNTQTPQVADLFWRPYISNDALIAYAAYPNHIAMQDRSRFGSDILQSGPINVVNLRNSLSKILQARADDQFHPQYHLLPPSNWLNDPNGPVYYNGYYHMFFQYDPDSPVGRIKYWGHCYSKDMVHWVRLPNAIAPDQTYDINGIWTGSTSIVDGVPIIIYTGINATNAQVQCQARPANITDPTLTKWIKEPSNPLITSPSGRDPSTAFQDDQNNYYLIYGFGSDELGGQAVLFTSRDFVNWTYLHPIHSNHYDTFWECPDIFNVSNRLVMKASLRGQDFWAVGELDSIEKIFHPLAGDLGEYTQLVDQGKFYASKSFYDPIHDQQVIVGWIAEDDDQGEKRGWQGMHSLPRSIFLSDDGLHLRSRPVEALQSLRIEESHRYFHNIILPSVIPFELVPDVSGNQIEVMINWQFPRDQDLDFGLSVLATSDGSQRTSIGLMTRVNTDFMPSWDVPGYDYFSVPGIIDSVNCRYACDQDVKCRSWTFDSSKQTNNNCFLKSGIPHLVANLVCTSGVKQRGKNHPQLVWVYINRTLSQKNPGASRTALSGTIWLESESLNNQWFLQLNIFIDHSVIEVFEPQGGRLAIATRVYPEESTAENLAVYVNNGPTTNQNLIIDTFDIWTLNGIWT</sequence>
<dbReference type="Pfam" id="PF00251">
    <property type="entry name" value="Glyco_hydro_32N"/>
    <property type="match status" value="1"/>
</dbReference>
<evidence type="ECO:0000256" key="1">
    <source>
        <dbReference type="ARBA" id="ARBA00009902"/>
    </source>
</evidence>
<evidence type="ECO:0008006" key="9">
    <source>
        <dbReference type="Google" id="ProtNLM"/>
    </source>
</evidence>
<keyword evidence="3 4" id="KW-0326">Glycosidase</keyword>
<evidence type="ECO:0000256" key="4">
    <source>
        <dbReference type="RuleBase" id="RU362110"/>
    </source>
</evidence>
<dbReference type="InterPro" id="IPR018053">
    <property type="entry name" value="Glyco_hydro_32_AS"/>
</dbReference>
<evidence type="ECO:0000256" key="3">
    <source>
        <dbReference type="ARBA" id="ARBA00023295"/>
    </source>
</evidence>
<dbReference type="InterPro" id="IPR013189">
    <property type="entry name" value="Glyco_hydro_32_C"/>
</dbReference>
<protein>
    <recommendedName>
        <fullName evidence="9">Beta-fructofuranosidase</fullName>
    </recommendedName>
</protein>
<dbReference type="Pfam" id="PF08244">
    <property type="entry name" value="Glyco_hydro_32C"/>
    <property type="match status" value="1"/>
</dbReference>
<dbReference type="AlphaFoldDB" id="A0A818TIP7"/>
<dbReference type="EMBL" id="CAJOAX010001050">
    <property type="protein sequence ID" value="CAF3680287.1"/>
    <property type="molecule type" value="Genomic_DNA"/>
</dbReference>
<dbReference type="GO" id="GO:0005975">
    <property type="term" value="P:carbohydrate metabolic process"/>
    <property type="evidence" value="ECO:0007669"/>
    <property type="project" value="InterPro"/>
</dbReference>